<dbReference type="Proteomes" id="UP001163823">
    <property type="component" value="Chromosome 3"/>
</dbReference>
<comment type="caution">
    <text evidence="2">The sequence shown here is derived from an EMBL/GenBank/DDBJ whole genome shotgun (WGS) entry which is preliminary data.</text>
</comment>
<name>A0AAD7Q7U3_QUISA</name>
<accession>A0AAD7Q7U3</accession>
<feature type="domain" description="Ysc84 actin-binding" evidence="1">
    <location>
        <begin position="2"/>
        <end position="94"/>
    </location>
</feature>
<dbReference type="InterPro" id="IPR007461">
    <property type="entry name" value="Ysc84_actin-binding"/>
</dbReference>
<dbReference type="KEGG" id="qsa:O6P43_006253"/>
<dbReference type="PANTHER" id="PTHR15629:SF43">
    <property type="entry name" value="RING_FYVE_PHD-TYPE ZINC FINGER FAMILY PROTEIN"/>
    <property type="match status" value="1"/>
</dbReference>
<keyword evidence="3" id="KW-1185">Reference proteome</keyword>
<proteinExistence type="predicted"/>
<protein>
    <submittedName>
        <fullName evidence="2">Zinc finger, FYVE-type</fullName>
    </submittedName>
</protein>
<dbReference type="GO" id="GO:0035091">
    <property type="term" value="F:phosphatidylinositol binding"/>
    <property type="evidence" value="ECO:0007669"/>
    <property type="project" value="TreeGrafter"/>
</dbReference>
<reference evidence="2" key="1">
    <citation type="journal article" date="2023" name="Science">
        <title>Elucidation of the pathway for biosynthesis of saponin adjuvants from the soapbark tree.</title>
        <authorList>
            <person name="Reed J."/>
            <person name="Orme A."/>
            <person name="El-Demerdash A."/>
            <person name="Owen C."/>
            <person name="Martin L.B.B."/>
            <person name="Misra R.C."/>
            <person name="Kikuchi S."/>
            <person name="Rejzek M."/>
            <person name="Martin A.C."/>
            <person name="Harkess A."/>
            <person name="Leebens-Mack J."/>
            <person name="Louveau T."/>
            <person name="Stephenson M.J."/>
            <person name="Osbourn A."/>
        </authorList>
    </citation>
    <scope>NUCLEOTIDE SEQUENCE</scope>
    <source>
        <strain evidence="2">S10</strain>
    </source>
</reference>
<organism evidence="2 3">
    <name type="scientific">Quillaja saponaria</name>
    <name type="common">Soap bark tree</name>
    <dbReference type="NCBI Taxonomy" id="32244"/>
    <lineage>
        <taxon>Eukaryota</taxon>
        <taxon>Viridiplantae</taxon>
        <taxon>Streptophyta</taxon>
        <taxon>Embryophyta</taxon>
        <taxon>Tracheophyta</taxon>
        <taxon>Spermatophyta</taxon>
        <taxon>Magnoliopsida</taxon>
        <taxon>eudicotyledons</taxon>
        <taxon>Gunneridae</taxon>
        <taxon>Pentapetalae</taxon>
        <taxon>rosids</taxon>
        <taxon>fabids</taxon>
        <taxon>Fabales</taxon>
        <taxon>Quillajaceae</taxon>
        <taxon>Quillaja</taxon>
    </lineage>
</organism>
<sequence length="107" mass="11114">MHLSVGTGLSAVVGTVGRTAEADLHAGDGGCAACYTYSSSKGAFVGCSLEGTVIMTLSQENCKFYGKSSINGSDILLGSLPRPPAAAILHLALSNLFNKLDRYKFQL</sequence>
<dbReference type="InterPro" id="IPR051702">
    <property type="entry name" value="SH3_domain_YSC84-like"/>
</dbReference>
<dbReference type="PANTHER" id="PTHR15629">
    <property type="entry name" value="SH3YL1 PROTEIN"/>
    <property type="match status" value="1"/>
</dbReference>
<evidence type="ECO:0000313" key="2">
    <source>
        <dbReference type="EMBL" id="KAJ7976473.1"/>
    </source>
</evidence>
<dbReference type="Pfam" id="PF04366">
    <property type="entry name" value="Ysc84"/>
    <property type="match status" value="1"/>
</dbReference>
<gene>
    <name evidence="2" type="ORF">O6P43_006253</name>
</gene>
<dbReference type="EMBL" id="JARAOO010000003">
    <property type="protein sequence ID" value="KAJ7976473.1"/>
    <property type="molecule type" value="Genomic_DNA"/>
</dbReference>
<evidence type="ECO:0000259" key="1">
    <source>
        <dbReference type="Pfam" id="PF04366"/>
    </source>
</evidence>
<dbReference type="AlphaFoldDB" id="A0AAD7Q7U3"/>
<evidence type="ECO:0000313" key="3">
    <source>
        <dbReference type="Proteomes" id="UP001163823"/>
    </source>
</evidence>